<evidence type="ECO:0000313" key="2">
    <source>
        <dbReference type="Proteomes" id="UP001234989"/>
    </source>
</evidence>
<proteinExistence type="predicted"/>
<organism evidence="1 2">
    <name type="scientific">Solanum verrucosum</name>
    <dbReference type="NCBI Taxonomy" id="315347"/>
    <lineage>
        <taxon>Eukaryota</taxon>
        <taxon>Viridiplantae</taxon>
        <taxon>Streptophyta</taxon>
        <taxon>Embryophyta</taxon>
        <taxon>Tracheophyta</taxon>
        <taxon>Spermatophyta</taxon>
        <taxon>Magnoliopsida</taxon>
        <taxon>eudicotyledons</taxon>
        <taxon>Gunneridae</taxon>
        <taxon>Pentapetalae</taxon>
        <taxon>asterids</taxon>
        <taxon>lamiids</taxon>
        <taxon>Solanales</taxon>
        <taxon>Solanaceae</taxon>
        <taxon>Solanoideae</taxon>
        <taxon>Solaneae</taxon>
        <taxon>Solanum</taxon>
    </lineage>
</organism>
<keyword evidence="2" id="KW-1185">Reference proteome</keyword>
<accession>A0AAF0ZZN7</accession>
<feature type="non-terminal residue" evidence="1">
    <location>
        <position position="1"/>
    </location>
</feature>
<dbReference type="Proteomes" id="UP001234989">
    <property type="component" value="Chromosome 11"/>
</dbReference>
<protein>
    <submittedName>
        <fullName evidence="1">Uncharacterized protein</fullName>
    </submittedName>
</protein>
<sequence>RRIQDWEVDRLAEFYGTLDHFGGLKEGEDTLRWIHHSKGIFTVSSAYKNLNQMGTQLRFLPWKLIWKVKIPYKLAALEAIQEQRALTDDEALQKSNLAIEFEEVARNEEIAWRRIKNTMVETGDKNTKYFHRIATAHKRVNSIDNLKVDGMEVTDPKEIKEAIQNYYKNMYKGQKSGGQN</sequence>
<evidence type="ECO:0000313" key="1">
    <source>
        <dbReference type="EMBL" id="WMV55130.1"/>
    </source>
</evidence>
<name>A0AAF0ZZN7_SOLVR</name>
<dbReference type="EMBL" id="CP133622">
    <property type="protein sequence ID" value="WMV55130.1"/>
    <property type="molecule type" value="Genomic_DNA"/>
</dbReference>
<gene>
    <name evidence="1" type="ORF">MTR67_048515</name>
</gene>
<reference evidence="1" key="1">
    <citation type="submission" date="2023-08" db="EMBL/GenBank/DDBJ databases">
        <title>A de novo genome assembly of Solanum verrucosum Schlechtendal, a Mexican diploid species geographically isolated from the other diploid A-genome species in potato relatives.</title>
        <authorList>
            <person name="Hosaka K."/>
        </authorList>
    </citation>
    <scope>NUCLEOTIDE SEQUENCE</scope>
    <source>
        <tissue evidence="1">Young leaves</tissue>
    </source>
</reference>
<dbReference type="AlphaFoldDB" id="A0AAF0ZZN7"/>